<feature type="compositionally biased region" description="Basic residues" evidence="1">
    <location>
        <begin position="511"/>
        <end position="523"/>
    </location>
</feature>
<accession>A0A9W8X298</accession>
<feature type="compositionally biased region" description="Polar residues" evidence="1">
    <location>
        <begin position="534"/>
        <end position="549"/>
    </location>
</feature>
<protein>
    <submittedName>
        <fullName evidence="2">Uncharacterized protein</fullName>
    </submittedName>
</protein>
<feature type="compositionally biased region" description="Basic and acidic residues" evidence="1">
    <location>
        <begin position="366"/>
        <end position="378"/>
    </location>
</feature>
<feature type="compositionally biased region" description="Polar residues" evidence="1">
    <location>
        <begin position="299"/>
        <end position="323"/>
    </location>
</feature>
<feature type="compositionally biased region" description="Basic residues" evidence="1">
    <location>
        <begin position="217"/>
        <end position="240"/>
    </location>
</feature>
<feature type="compositionally biased region" description="Polar residues" evidence="1">
    <location>
        <begin position="498"/>
        <end position="507"/>
    </location>
</feature>
<organism evidence="2 3">
    <name type="scientific">Didymella glomerata</name>
    <dbReference type="NCBI Taxonomy" id="749621"/>
    <lineage>
        <taxon>Eukaryota</taxon>
        <taxon>Fungi</taxon>
        <taxon>Dikarya</taxon>
        <taxon>Ascomycota</taxon>
        <taxon>Pezizomycotina</taxon>
        <taxon>Dothideomycetes</taxon>
        <taxon>Pleosporomycetidae</taxon>
        <taxon>Pleosporales</taxon>
        <taxon>Pleosporineae</taxon>
        <taxon>Didymellaceae</taxon>
        <taxon>Didymella</taxon>
    </lineage>
</organism>
<reference evidence="2" key="1">
    <citation type="submission" date="2022-10" db="EMBL/GenBank/DDBJ databases">
        <title>Tapping the CABI collections for fungal endophytes: first genome assemblies for Collariella, Neodidymelliopsis, Ascochyta clinopodiicola, Didymella pomorum, Didymosphaeria variabile, Neocosmospora piperis and Neocucurbitaria cava.</title>
        <authorList>
            <person name="Hill R."/>
        </authorList>
    </citation>
    <scope>NUCLEOTIDE SEQUENCE</scope>
    <source>
        <strain evidence="2">IMI 360193</strain>
    </source>
</reference>
<feature type="compositionally biased region" description="Basic residues" evidence="1">
    <location>
        <begin position="559"/>
        <end position="572"/>
    </location>
</feature>
<keyword evidence="3" id="KW-1185">Reference proteome</keyword>
<feature type="compositionally biased region" description="Low complexity" evidence="1">
    <location>
        <begin position="436"/>
        <end position="447"/>
    </location>
</feature>
<evidence type="ECO:0000313" key="3">
    <source>
        <dbReference type="Proteomes" id="UP001140562"/>
    </source>
</evidence>
<dbReference type="OrthoDB" id="3801238at2759"/>
<feature type="region of interest" description="Disordered" evidence="1">
    <location>
        <begin position="170"/>
        <end position="588"/>
    </location>
</feature>
<proteinExistence type="predicted"/>
<name>A0A9W8X298_9PLEO</name>
<evidence type="ECO:0000313" key="2">
    <source>
        <dbReference type="EMBL" id="KAJ4339247.1"/>
    </source>
</evidence>
<feature type="compositionally biased region" description="Low complexity" evidence="1">
    <location>
        <begin position="333"/>
        <end position="346"/>
    </location>
</feature>
<dbReference type="AlphaFoldDB" id="A0A9W8X298"/>
<feature type="compositionally biased region" description="Basic and acidic residues" evidence="1">
    <location>
        <begin position="206"/>
        <end position="216"/>
    </location>
</feature>
<sequence>MSSPSPSYIDDGRSFTRRIPPTSLANVSRWLHTTHSSPNTASTYTGSYVDDGLDLLPTNAHNNTAGFGPIDARFYKSRKRCGKDGGVWNDDIARAVSGDIRASLAKMNGIAGVEVKRPSADPKEEKRRSEKKRGVVRVLAPLKWWTFVIKGDDGRVVVVDERGEYDSGAVGQMEEKRNGGETWVEAERSVSPPVIDALSDVQSPTERAREGNGNKEKHSKTRSGSKVRTLRTSREKRKPRALSPIPESLYSDDPVKPSAVSPTDFFMTGGLSGWPSPSKLSRASSPEPPSRTVPHAITWDTSTSPYTYDSRSKPVSKSNSGSHSAHALPHGWPSRPASPARSACSSTFTYLKPSSRKRSSRRSSHTRSEQSSRHEHGSQEVVSNYQPPDIIEVTYDETPPGEVSYSQAGWNDGKALSVQSWSAADDEAKDKGSDLGWGSSAKGSGWAEDGVRSKPASVHDWSHGSRRPRDLNDEWDGFERPKTTSEVSVAGGSERSWPASQHSIHTVQTHRTQRSHTSRRSSRHSPTDWPASHAASQAGSAVQSEQNWPASAHSSEHSKHSKHSKHSWTKSKHGSDKSSPTKYQNGFDEDNATYLNETWGGIPVRVALPHRSVAGWD</sequence>
<feature type="compositionally biased region" description="Basic residues" evidence="1">
    <location>
        <begin position="354"/>
        <end position="365"/>
    </location>
</feature>
<feature type="compositionally biased region" description="Basic and acidic residues" evidence="1">
    <location>
        <begin position="460"/>
        <end position="483"/>
    </location>
</feature>
<dbReference type="Proteomes" id="UP001140562">
    <property type="component" value="Unassembled WGS sequence"/>
</dbReference>
<gene>
    <name evidence="2" type="ORF">N0V87_003421</name>
</gene>
<comment type="caution">
    <text evidence="2">The sequence shown here is derived from an EMBL/GenBank/DDBJ whole genome shotgun (WGS) entry which is preliminary data.</text>
</comment>
<evidence type="ECO:0000256" key="1">
    <source>
        <dbReference type="SAM" id="MobiDB-lite"/>
    </source>
</evidence>
<dbReference type="EMBL" id="JAPEUV010000024">
    <property type="protein sequence ID" value="KAJ4339247.1"/>
    <property type="molecule type" value="Genomic_DNA"/>
</dbReference>